<proteinExistence type="inferred from homology"/>
<name>A0A093VN13_TALMA</name>
<gene>
    <name evidence="7" type="ORF">GQ26_0052020</name>
</gene>
<keyword evidence="3" id="KW-0053">Apoptosis</keyword>
<dbReference type="SUPFAM" id="SSF46689">
    <property type="entry name" value="Homeodomain-like"/>
    <property type="match status" value="1"/>
</dbReference>
<accession>A0A093VN13</accession>
<evidence type="ECO:0000256" key="5">
    <source>
        <dbReference type="ARBA" id="ARBA00023145"/>
    </source>
</evidence>
<dbReference type="InterPro" id="IPR050452">
    <property type="entry name" value="Metacaspase"/>
</dbReference>
<dbReference type="HOGENOM" id="CLU_347219_0_0_1"/>
<dbReference type="GO" id="GO:0004197">
    <property type="term" value="F:cysteine-type endopeptidase activity"/>
    <property type="evidence" value="ECO:0007669"/>
    <property type="project" value="InterPro"/>
</dbReference>
<keyword evidence="4" id="KW-0378">Hydrolase</keyword>
<dbReference type="EMBL" id="JPOX01000005">
    <property type="protein sequence ID" value="KFX51394.1"/>
    <property type="molecule type" value="Genomic_DNA"/>
</dbReference>
<evidence type="ECO:0000259" key="6">
    <source>
        <dbReference type="Pfam" id="PF00656"/>
    </source>
</evidence>
<keyword evidence="4" id="KW-0788">Thiol protease</keyword>
<feature type="domain" description="Peptidase C14 caspase" evidence="6">
    <location>
        <begin position="3"/>
        <end position="304"/>
    </location>
</feature>
<dbReference type="InterPro" id="IPR036397">
    <property type="entry name" value="RNaseH_sf"/>
</dbReference>
<dbReference type="PANTHER" id="PTHR48104:SF30">
    <property type="entry name" value="METACASPASE-1"/>
    <property type="match status" value="1"/>
</dbReference>
<dbReference type="GO" id="GO:0005737">
    <property type="term" value="C:cytoplasm"/>
    <property type="evidence" value="ECO:0007669"/>
    <property type="project" value="TreeGrafter"/>
</dbReference>
<dbReference type="GO" id="GO:0006508">
    <property type="term" value="P:proteolysis"/>
    <property type="evidence" value="ECO:0007669"/>
    <property type="project" value="UniProtKB-KW"/>
</dbReference>
<sequence length="813" mass="92833">MPRRKALIIGINYYGSEHALKGCINDAYNVRQFLVEERGFSPEQRDMVMLTDEPKHEGTPFFPTGQNLMAAFKWLVSYNNPGDSVWLSYSGHGGQVADEEGDRNSGFDDTICPVDFETNGQITSNTLHQLIISPMNPYARLTILFDCCHSGSAVELPYTYRPDANGNINMVNNLKQGVNLAMEASSLLQGGFSMDRLDDARSFVAEATTFFRSLHHQPEADQQGLVDEGFQEGWRNESKDAWMFSGCADDQTSADTSIRGRATGAMSWAFINVMRENPQQSYVDVLANTRRLIQQNYSQIPQLSVGGQYNLDQLVSTFVRRSHSVNRDTDFDGTQQPGIIGKIFRCCELSDPRIRLPIAVAQLCTENLILLATFYAYSFTDFSITAIRMAKTREYSIAQRSQIITLVFLANMKPSEVANLLGIPPQSVHNIINRARSAGYNPAVKALVDDCYIMDKPRSGRPKVATPEIEASILASLTKDRSGREKSAEVLAFEAGISESSCLRLLKFYSFSKCKPTWKPGLTDDMRKKRLAFALSHRHWTLEDWKNIIWTDETSIILGHRRGANRVWRRSWECYDPTVIRRRFKNTSEFMFWGAFSYDHKGPCHIFDPESAAAKKQAIKELEIVNRGREQHAREEWELNNAFSRLRLEPRRGRRPTFKFTAKLGKLERKGKGGVDWYRYQKEILAPKLLPFAAKCKESRPHTLVMEDGAPAHAHFHQKEVYDLHEIQRLLWPGNSPDLNAVEPAWFWLKRRTTLLGAPGDRETAKKAWLKAWEELPQDRIQAWIERIPFHIEEIIRLEGGNEYKEAYIHGRL</sequence>
<evidence type="ECO:0000313" key="7">
    <source>
        <dbReference type="EMBL" id="KFX51394.1"/>
    </source>
</evidence>
<dbReference type="eggNOG" id="KOG1546">
    <property type="taxonomic scope" value="Eukaryota"/>
</dbReference>
<dbReference type="InterPro" id="IPR011600">
    <property type="entry name" value="Pept_C14_caspase"/>
</dbReference>
<dbReference type="GO" id="GO:0006915">
    <property type="term" value="P:apoptotic process"/>
    <property type="evidence" value="ECO:0007669"/>
    <property type="project" value="UniProtKB-KW"/>
</dbReference>
<comment type="similarity">
    <text evidence="1">Belongs to the peptidase C14B family.</text>
</comment>
<dbReference type="InterPro" id="IPR009057">
    <property type="entry name" value="Homeodomain-like_sf"/>
</dbReference>
<dbReference type="SUPFAM" id="SSF52129">
    <property type="entry name" value="Caspase-like"/>
    <property type="match status" value="1"/>
</dbReference>
<dbReference type="InterPro" id="IPR029030">
    <property type="entry name" value="Caspase-like_dom_sf"/>
</dbReference>
<dbReference type="Gene3D" id="1.10.10.10">
    <property type="entry name" value="Winged helix-like DNA-binding domain superfamily/Winged helix DNA-binding domain"/>
    <property type="match status" value="1"/>
</dbReference>
<dbReference type="Gene3D" id="3.30.420.10">
    <property type="entry name" value="Ribonuclease H-like superfamily/Ribonuclease H"/>
    <property type="match status" value="1"/>
</dbReference>
<dbReference type="Pfam" id="PF00656">
    <property type="entry name" value="Peptidase_C14"/>
    <property type="match status" value="1"/>
</dbReference>
<dbReference type="InterPro" id="IPR036388">
    <property type="entry name" value="WH-like_DNA-bd_sf"/>
</dbReference>
<dbReference type="Gene3D" id="3.40.50.12660">
    <property type="match status" value="1"/>
</dbReference>
<dbReference type="AlphaFoldDB" id="A0A093VN13"/>
<evidence type="ECO:0000256" key="1">
    <source>
        <dbReference type="ARBA" id="ARBA00009005"/>
    </source>
</evidence>
<comment type="caution">
    <text evidence="7">The sequence shown here is derived from an EMBL/GenBank/DDBJ whole genome shotgun (WGS) entry which is preliminary data.</text>
</comment>
<dbReference type="PANTHER" id="PTHR48104">
    <property type="entry name" value="METACASPASE-4"/>
    <property type="match status" value="1"/>
</dbReference>
<evidence type="ECO:0000256" key="3">
    <source>
        <dbReference type="ARBA" id="ARBA00022703"/>
    </source>
</evidence>
<keyword evidence="5" id="KW-0865">Zymogen</keyword>
<evidence type="ECO:0000256" key="2">
    <source>
        <dbReference type="ARBA" id="ARBA00022670"/>
    </source>
</evidence>
<keyword evidence="2" id="KW-0645">Protease</keyword>
<organism evidence="7">
    <name type="scientific">Talaromyces marneffei PM1</name>
    <dbReference type="NCBI Taxonomy" id="1077442"/>
    <lineage>
        <taxon>Eukaryota</taxon>
        <taxon>Fungi</taxon>
        <taxon>Dikarya</taxon>
        <taxon>Ascomycota</taxon>
        <taxon>Pezizomycotina</taxon>
        <taxon>Eurotiomycetes</taxon>
        <taxon>Eurotiomycetidae</taxon>
        <taxon>Eurotiales</taxon>
        <taxon>Trichocomaceae</taxon>
        <taxon>Talaromyces</taxon>
        <taxon>Talaromyces sect. Talaromyces</taxon>
    </lineage>
</organism>
<reference evidence="7" key="1">
    <citation type="journal article" date="2014" name="PLoS Genet.">
        <title>Signature Gene Expression Reveals Novel Clues to the Molecular Mechanisms of Dimorphic Transition in Penicillium marneffei.</title>
        <authorList>
            <person name="Yang E."/>
            <person name="Wang G."/>
            <person name="Cai J."/>
            <person name="Woo P.C."/>
            <person name="Lau S.K."/>
            <person name="Yuen K.-Y."/>
            <person name="Chow W.-N."/>
            <person name="Lin X."/>
        </authorList>
    </citation>
    <scope>NUCLEOTIDE SEQUENCE [LARGE SCALE GENOMIC DNA]</scope>
    <source>
        <strain evidence="7">PM1</strain>
    </source>
</reference>
<dbReference type="GO" id="GO:0003676">
    <property type="term" value="F:nucleic acid binding"/>
    <property type="evidence" value="ECO:0007669"/>
    <property type="project" value="InterPro"/>
</dbReference>
<protein>
    <submittedName>
        <fullName evidence="7">Metacaspase-1</fullName>
    </submittedName>
</protein>
<evidence type="ECO:0000256" key="4">
    <source>
        <dbReference type="ARBA" id="ARBA00022807"/>
    </source>
</evidence>